<keyword evidence="1" id="KW-0472">Membrane</keyword>
<feature type="transmembrane region" description="Helical" evidence="1">
    <location>
        <begin position="304"/>
        <end position="320"/>
    </location>
</feature>
<dbReference type="RefSeq" id="WP_205458855.1">
    <property type="nucleotide sequence ID" value="NZ_JAFHKK010000010.1"/>
</dbReference>
<evidence type="ECO:0008006" key="4">
    <source>
        <dbReference type="Google" id="ProtNLM"/>
    </source>
</evidence>
<accession>A0ABS2WRK9</accession>
<protein>
    <recommendedName>
        <fullName evidence="4">SH3 domain-containing protein</fullName>
    </recommendedName>
</protein>
<dbReference type="EMBL" id="JAFHKK010000010">
    <property type="protein sequence ID" value="MBN2964306.1"/>
    <property type="molecule type" value="Genomic_DNA"/>
</dbReference>
<name>A0ABS2WRK9_9BACT</name>
<dbReference type="Proteomes" id="UP000703590">
    <property type="component" value="Unassembled WGS sequence"/>
</dbReference>
<evidence type="ECO:0000313" key="2">
    <source>
        <dbReference type="EMBL" id="MBN2964306.1"/>
    </source>
</evidence>
<reference evidence="2 3" key="2">
    <citation type="submission" date="2021-02" db="EMBL/GenBank/DDBJ databases">
        <title>Sulfurospirillum tamanensis sp. nov.</title>
        <authorList>
            <person name="Frolova A."/>
            <person name="Merkel A."/>
            <person name="Slobodkin A."/>
        </authorList>
    </citation>
    <scope>NUCLEOTIDE SEQUENCE [LARGE SCALE GENOMIC DNA]</scope>
    <source>
        <strain evidence="2 3">T05b</strain>
    </source>
</reference>
<reference evidence="3" key="1">
    <citation type="submission" date="2021-02" db="EMBL/GenBank/DDBJ databases">
        <title>Sulfurospirillum tamanensis sp. nov.</title>
        <authorList>
            <person name="Merkel A.Y."/>
        </authorList>
    </citation>
    <scope>NUCLEOTIDE SEQUENCE [LARGE SCALE GENOMIC DNA]</scope>
    <source>
        <strain evidence="3">T05b</strain>
    </source>
</reference>
<reference evidence="2 3" key="3">
    <citation type="submission" date="2021-02" db="EMBL/GenBank/DDBJ databases">
        <authorList>
            <person name="Merkel A.Y."/>
        </authorList>
    </citation>
    <scope>NUCLEOTIDE SEQUENCE [LARGE SCALE GENOMIC DNA]</scope>
    <source>
        <strain evidence="2 3">T05b</strain>
    </source>
</reference>
<keyword evidence="1" id="KW-1133">Transmembrane helix</keyword>
<comment type="caution">
    <text evidence="2">The sequence shown here is derived from an EMBL/GenBank/DDBJ whole genome shotgun (WGS) entry which is preliminary data.</text>
</comment>
<keyword evidence="1" id="KW-0812">Transmembrane</keyword>
<organism evidence="2 3">
    <name type="scientific">Sulfurospirillum tamanense</name>
    <dbReference type="NCBI Taxonomy" id="2813362"/>
    <lineage>
        <taxon>Bacteria</taxon>
        <taxon>Pseudomonadati</taxon>
        <taxon>Campylobacterota</taxon>
        <taxon>Epsilonproteobacteria</taxon>
        <taxon>Campylobacterales</taxon>
        <taxon>Sulfurospirillaceae</taxon>
        <taxon>Sulfurospirillum</taxon>
    </lineage>
</organism>
<proteinExistence type="predicted"/>
<feature type="transmembrane region" description="Helical" evidence="1">
    <location>
        <begin position="281"/>
        <end position="299"/>
    </location>
</feature>
<keyword evidence="3" id="KW-1185">Reference proteome</keyword>
<sequence>MGYLRHLVGILFFITGAVAQEGLEPSMYDQNPNAGEVRTLAATSDTIPLQGFAKSLFLSHDPPPERVYRNQIFAFTLKAIVARDDYKELETEFSHSDSVVVLNPQSPWVRESENVFRNTFYLKANRQNAQLPRTTLSLLDEGITIETDILFPKALNVVILNHNALFSGVVAESLHVKRFKTSRFDAQHLIMVIELEGLLANLEDFSLQGISKGGADSFSENYPESKVFYFAIFEEHKNTIDFTYFDAQSNRFERVTLPVVLDEGDVSTQIGLNPKESPFQIYKNASILIIAALFLLLYAFRRKIIYLILGLLLCGYYAYSQSPFSHITLKADTRVRIIPTEKSTIFFTTDAPLQVEQLGKREEYLKILLPTGKIGWVKEEHVRKD</sequence>
<evidence type="ECO:0000313" key="3">
    <source>
        <dbReference type="Proteomes" id="UP000703590"/>
    </source>
</evidence>
<evidence type="ECO:0000256" key="1">
    <source>
        <dbReference type="SAM" id="Phobius"/>
    </source>
</evidence>
<gene>
    <name evidence="2" type="ORF">JWV37_05910</name>
</gene>